<accession>A0A074L4Y2</accession>
<dbReference type="RefSeq" id="WP_035069793.1">
    <property type="nucleotide sequence ID" value="NZ_JMIH01000011.1"/>
</dbReference>
<evidence type="ECO:0000313" key="2">
    <source>
        <dbReference type="EMBL" id="KEO75535.1"/>
    </source>
</evidence>
<comment type="caution">
    <text evidence="2">The sequence shown here is derived from an EMBL/GenBank/DDBJ whole genome shotgun (WGS) entry which is preliminary data.</text>
</comment>
<feature type="chain" id="PRO_5001697855" description="PKD domain-containing protein" evidence="1">
    <location>
        <begin position="22"/>
        <end position="273"/>
    </location>
</feature>
<name>A0A074L4Y2_9BACT</name>
<reference evidence="2 3" key="1">
    <citation type="submission" date="2014-04" db="EMBL/GenBank/DDBJ databases">
        <title>Characterization and application of a salt tolerant electro-active bacterium.</title>
        <authorList>
            <person name="Yang L."/>
            <person name="Wei S."/>
            <person name="Tay Q.X.M."/>
        </authorList>
    </citation>
    <scope>NUCLEOTIDE SEQUENCE [LARGE SCALE GENOMIC DNA]</scope>
    <source>
        <strain evidence="2 3">LY1</strain>
    </source>
</reference>
<dbReference type="AlphaFoldDB" id="A0A074L4Y2"/>
<dbReference type="STRING" id="1048983.EL17_01420"/>
<protein>
    <recommendedName>
        <fullName evidence="4">PKD domain-containing protein</fullName>
    </recommendedName>
</protein>
<dbReference type="OrthoDB" id="658844at2"/>
<evidence type="ECO:0008006" key="4">
    <source>
        <dbReference type="Google" id="ProtNLM"/>
    </source>
</evidence>
<evidence type="ECO:0000256" key="1">
    <source>
        <dbReference type="SAM" id="SignalP"/>
    </source>
</evidence>
<keyword evidence="3" id="KW-1185">Reference proteome</keyword>
<dbReference type="EMBL" id="JMIH01000011">
    <property type="protein sequence ID" value="KEO75535.1"/>
    <property type="molecule type" value="Genomic_DNA"/>
</dbReference>
<sequence length="273" mass="29883">MKKQIYLIPILFLAFVGHMMAQTTPIATYAHFDEVYSDPDLLVQMTFCETTEIELTVDESQNIGAPFMSFEWFLLNADGTEPNESIQAGDGDLGRNLNYVSTRTGYQIYRVYGYSVEGQTGCYEMTDIAVYVLPTIPLEPQDVEETYCTTDATPIVADGTTNSLGLGAIILNAEVDQTPFPDTYALNYVWSKSFDGGPSVDLDQATEETYIIGSATNDDHTEVGTHTYSVRISYVVNDGGCEVSETMAVITVTPAPEKPVINVTGGHSRQTAP</sequence>
<evidence type="ECO:0000313" key="3">
    <source>
        <dbReference type="Proteomes" id="UP000027821"/>
    </source>
</evidence>
<gene>
    <name evidence="2" type="ORF">EL17_01420</name>
</gene>
<proteinExistence type="predicted"/>
<organism evidence="2 3">
    <name type="scientific">Anditalea andensis</name>
    <dbReference type="NCBI Taxonomy" id="1048983"/>
    <lineage>
        <taxon>Bacteria</taxon>
        <taxon>Pseudomonadati</taxon>
        <taxon>Bacteroidota</taxon>
        <taxon>Cytophagia</taxon>
        <taxon>Cytophagales</taxon>
        <taxon>Cytophagaceae</taxon>
        <taxon>Anditalea</taxon>
    </lineage>
</organism>
<feature type="signal peptide" evidence="1">
    <location>
        <begin position="1"/>
        <end position="21"/>
    </location>
</feature>
<keyword evidence="1" id="KW-0732">Signal</keyword>
<dbReference type="Proteomes" id="UP000027821">
    <property type="component" value="Unassembled WGS sequence"/>
</dbReference>